<keyword evidence="3" id="KW-1185">Reference proteome</keyword>
<dbReference type="PANTHER" id="PTHR10335">
    <property type="entry name" value="RRNA 2-O-METHYLTRANSFERASE FIBRILLARIN"/>
    <property type="match status" value="1"/>
</dbReference>
<dbReference type="GO" id="GO:0000494">
    <property type="term" value="P:box C/D sno(s)RNA 3'-end processing"/>
    <property type="evidence" value="ECO:0007669"/>
    <property type="project" value="TreeGrafter"/>
</dbReference>
<organism evidence="2 3">
    <name type="scientific">Eremothecium sinecaudum</name>
    <dbReference type="NCBI Taxonomy" id="45286"/>
    <lineage>
        <taxon>Eukaryota</taxon>
        <taxon>Fungi</taxon>
        <taxon>Dikarya</taxon>
        <taxon>Ascomycota</taxon>
        <taxon>Saccharomycotina</taxon>
        <taxon>Saccharomycetes</taxon>
        <taxon>Saccharomycetales</taxon>
        <taxon>Saccharomycetaceae</taxon>
        <taxon>Eremothecium</taxon>
    </lineage>
</organism>
<dbReference type="GO" id="GO:0003723">
    <property type="term" value="F:RNA binding"/>
    <property type="evidence" value="ECO:0007669"/>
    <property type="project" value="TreeGrafter"/>
</dbReference>
<feature type="domain" description="Swiss Army Knife RNA repair protein HAD" evidence="1">
    <location>
        <begin position="43"/>
        <end position="242"/>
    </location>
</feature>
<dbReference type="OrthoDB" id="5596992at2759"/>
<dbReference type="GO" id="GO:0008649">
    <property type="term" value="F:rRNA methyltransferase activity"/>
    <property type="evidence" value="ECO:0007669"/>
    <property type="project" value="TreeGrafter"/>
</dbReference>
<evidence type="ECO:0000259" key="1">
    <source>
        <dbReference type="Pfam" id="PF10307"/>
    </source>
</evidence>
<gene>
    <name evidence="2" type="ORF">AW171_hschr74442</name>
</gene>
<sequence>MEKEHASLIKWSSCKEHLNLPRVKASQVKCLHVYDFDNTLFKSPAPNQNLLASDLIKELSNCQRFSNGGWWSEPRILSAAIEEWLTRKQAGEDVDNEFWNLDIVELTRLSIQDPETVSILLTGRREVFFADVIGKLLEHDVMAGELQFNAVFLKKEEFRTTLSYKTTCLTNLLNSYPNLKEISIYDDRPKQVKGFQIFLNEYVAAINNDLVYNLVHVPGEMRFLEPKREISIIADIIEEHNRDVDLLRRGSYRSRVSARPYFQMEKASVREVISYVGYTISIPSRKNIMEFVTQNLTHVFGSNDEERDQYTFCPAFIPAAKIHTLPSKVVLGQFVCGKRPSNDINEKTLVRYAEEFNELKRRVFVQFRLKRLGKYQNRVFYVDVEPIPLDRVVKTDAVKSLMFYLGQRIDSHIPMTRALYAISPESTEWEDIEQDVVIDTELQYNFKYHLSSFKKPQKRKYKSRII</sequence>
<dbReference type="GeneID" id="28725757"/>
<accession>A0A0X8HVC3</accession>
<protein>
    <submittedName>
        <fullName evidence="2">HGR067Cp</fullName>
    </submittedName>
</protein>
<proteinExistence type="predicted"/>
<reference evidence="2 3" key="1">
    <citation type="submission" date="2016-01" db="EMBL/GenBank/DDBJ databases">
        <title>Genome sequence of the yeast Holleya sinecauda.</title>
        <authorList>
            <person name="Dietrich F.S."/>
        </authorList>
    </citation>
    <scope>NUCLEOTIDE SEQUENCE [LARGE SCALE GENOMIC DNA]</scope>
    <source>
        <strain evidence="2 3">ATCC 58844</strain>
    </source>
</reference>
<evidence type="ECO:0000313" key="2">
    <source>
        <dbReference type="EMBL" id="AMD22406.1"/>
    </source>
</evidence>
<dbReference type="Pfam" id="PF10307">
    <property type="entry name" value="HAD_SAK_1"/>
    <property type="match status" value="1"/>
</dbReference>
<dbReference type="EMBL" id="CP014247">
    <property type="protein sequence ID" value="AMD22406.1"/>
    <property type="molecule type" value="Genomic_DNA"/>
</dbReference>
<dbReference type="RefSeq" id="XP_017989402.1">
    <property type="nucleotide sequence ID" value="XM_018133913.1"/>
</dbReference>
<evidence type="ECO:0000313" key="3">
    <source>
        <dbReference type="Proteomes" id="UP000243052"/>
    </source>
</evidence>
<dbReference type="GO" id="GO:1990259">
    <property type="term" value="F:histone H2AQ104 methyltransferase activity"/>
    <property type="evidence" value="ECO:0007669"/>
    <property type="project" value="TreeGrafter"/>
</dbReference>
<name>A0A0X8HVC3_9SACH</name>
<dbReference type="GO" id="GO:0032040">
    <property type="term" value="C:small-subunit processome"/>
    <property type="evidence" value="ECO:0007669"/>
    <property type="project" value="TreeGrafter"/>
</dbReference>
<dbReference type="AlphaFoldDB" id="A0A0X8HVC3"/>
<dbReference type="Proteomes" id="UP000243052">
    <property type="component" value="Chromosome vii"/>
</dbReference>
<dbReference type="GO" id="GO:0031428">
    <property type="term" value="C:box C/D methylation guide snoRNP complex"/>
    <property type="evidence" value="ECO:0007669"/>
    <property type="project" value="TreeGrafter"/>
</dbReference>
<dbReference type="PANTHER" id="PTHR10335:SF26">
    <property type="entry name" value="AER281CP"/>
    <property type="match status" value="1"/>
</dbReference>
<dbReference type="InterPro" id="IPR018812">
    <property type="entry name" value="SAK_HAD"/>
</dbReference>